<dbReference type="GO" id="GO:0005524">
    <property type="term" value="F:ATP binding"/>
    <property type="evidence" value="ECO:0007669"/>
    <property type="project" value="UniProtKB-UniRule"/>
</dbReference>
<dbReference type="HAMAP" id="MF_01274">
    <property type="entry name" value="Pantothen_kinase_3"/>
    <property type="match status" value="1"/>
</dbReference>
<dbReference type="GO" id="GO:0015937">
    <property type="term" value="P:coenzyme A biosynthetic process"/>
    <property type="evidence" value="ECO:0007669"/>
    <property type="project" value="UniProtKB-UniRule"/>
</dbReference>
<dbReference type="EMBL" id="FUWY01000001">
    <property type="protein sequence ID" value="SJZ36174.1"/>
    <property type="molecule type" value="Genomic_DNA"/>
</dbReference>
<dbReference type="NCBIfam" id="NF009855">
    <property type="entry name" value="PRK13321.1"/>
    <property type="match status" value="1"/>
</dbReference>
<keyword evidence="16" id="KW-0479">Metal-binding</keyword>
<comment type="subunit">
    <text evidence="5 16">Homodimer.</text>
</comment>
<evidence type="ECO:0000256" key="13">
    <source>
        <dbReference type="ARBA" id="ARBA00022993"/>
    </source>
</evidence>
<dbReference type="AlphaFoldDB" id="A0A1T4K191"/>
<name>A0A1T4K191_9FIRM</name>
<feature type="active site" description="Proton acceptor" evidence="16">
    <location>
        <position position="109"/>
    </location>
</feature>
<comment type="function">
    <text evidence="16">Catalyzes the phosphorylation of pantothenate (Pan), the first step in CoA biosynthesis.</text>
</comment>
<keyword evidence="7 16" id="KW-0963">Cytoplasm</keyword>
<comment type="caution">
    <text evidence="16">Lacks conserved residue(s) required for the propagation of feature annotation.</text>
</comment>
<dbReference type="NCBIfam" id="TIGR00671">
    <property type="entry name" value="baf"/>
    <property type="match status" value="1"/>
</dbReference>
<keyword evidence="13 16" id="KW-0173">Coenzyme A biosynthesis</keyword>
<dbReference type="OrthoDB" id="9804707at2"/>
<keyword evidence="9 16" id="KW-0547">Nucleotide-binding</keyword>
<evidence type="ECO:0000256" key="11">
    <source>
        <dbReference type="ARBA" id="ARBA00022840"/>
    </source>
</evidence>
<dbReference type="InterPro" id="IPR004619">
    <property type="entry name" value="Type_III_PanK"/>
</dbReference>
<evidence type="ECO:0000256" key="2">
    <source>
        <dbReference type="ARBA" id="ARBA00001958"/>
    </source>
</evidence>
<dbReference type="GO" id="GO:0046872">
    <property type="term" value="F:metal ion binding"/>
    <property type="evidence" value="ECO:0007669"/>
    <property type="project" value="UniProtKB-KW"/>
</dbReference>
<evidence type="ECO:0000256" key="6">
    <source>
        <dbReference type="ARBA" id="ARBA00012102"/>
    </source>
</evidence>
<evidence type="ECO:0000256" key="3">
    <source>
        <dbReference type="ARBA" id="ARBA00004496"/>
    </source>
</evidence>
<feature type="binding site" evidence="16">
    <location>
        <begin position="107"/>
        <end position="110"/>
    </location>
    <ligand>
        <name>substrate</name>
    </ligand>
</feature>
<comment type="similarity">
    <text evidence="14 16">Belongs to the type III pantothenate kinase family.</text>
</comment>
<dbReference type="EC" id="2.7.1.33" evidence="6 16"/>
<evidence type="ECO:0000256" key="12">
    <source>
        <dbReference type="ARBA" id="ARBA00022958"/>
    </source>
</evidence>
<evidence type="ECO:0000256" key="15">
    <source>
        <dbReference type="ARBA" id="ARBA00040883"/>
    </source>
</evidence>
<evidence type="ECO:0000256" key="1">
    <source>
        <dbReference type="ARBA" id="ARBA00001206"/>
    </source>
</evidence>
<evidence type="ECO:0000313" key="18">
    <source>
        <dbReference type="Proteomes" id="UP000243297"/>
    </source>
</evidence>
<dbReference type="RefSeq" id="WP_078710687.1">
    <property type="nucleotide sequence ID" value="NZ_FUWY01000001.1"/>
</dbReference>
<feature type="binding site" evidence="16">
    <location>
        <begin position="6"/>
        <end position="13"/>
    </location>
    <ligand>
        <name>ATP</name>
        <dbReference type="ChEBI" id="CHEBI:30616"/>
    </ligand>
</feature>
<evidence type="ECO:0000256" key="14">
    <source>
        <dbReference type="ARBA" id="ARBA00038036"/>
    </source>
</evidence>
<evidence type="ECO:0000256" key="5">
    <source>
        <dbReference type="ARBA" id="ARBA00011738"/>
    </source>
</evidence>
<dbReference type="STRING" id="118967.SAMN02745191_0234"/>
<feature type="binding site" evidence="16">
    <location>
        <position position="132"/>
    </location>
    <ligand>
        <name>ATP</name>
        <dbReference type="ChEBI" id="CHEBI:30616"/>
    </ligand>
</feature>
<comment type="cofactor">
    <cofactor evidence="16">
        <name>NH4(+)</name>
        <dbReference type="ChEBI" id="CHEBI:28938"/>
    </cofactor>
    <cofactor evidence="16">
        <name>K(+)</name>
        <dbReference type="ChEBI" id="CHEBI:29103"/>
    </cofactor>
    <text evidence="16">A monovalent cation. Ammonium or potassium.</text>
</comment>
<evidence type="ECO:0000256" key="7">
    <source>
        <dbReference type="ARBA" id="ARBA00022490"/>
    </source>
</evidence>
<evidence type="ECO:0000256" key="16">
    <source>
        <dbReference type="HAMAP-Rule" id="MF_01274"/>
    </source>
</evidence>
<keyword evidence="8 16" id="KW-0808">Transferase</keyword>
<dbReference type="PANTHER" id="PTHR34265">
    <property type="entry name" value="TYPE III PANTOTHENATE KINASE"/>
    <property type="match status" value="1"/>
</dbReference>
<keyword evidence="18" id="KW-1185">Reference proteome</keyword>
<evidence type="ECO:0000256" key="9">
    <source>
        <dbReference type="ARBA" id="ARBA00022741"/>
    </source>
</evidence>
<sequence>MLLTIDVGNTNITMGIFDEDTLVGNFRLTTKTPRTSDEYGICLSTLLAKYNIDSEQIEDVIISSVVPKVMYSLNSCIIKYLNRTPIIIGPGVKTGIQVNSDNPREVGADRIVNVAAAYHTYHQPCLIIDFGTATTFDYVSEKGVFEYTVISPGIEISAQALWNQTAKLPEIEIKKPNQILSKNTINGMQSGIVFGYIGQVEYIVKQMLKELGRKDVKVIATGGLGKIIYSETDLIDDFIPDLAFRGMKIIYERNKKAVV</sequence>
<evidence type="ECO:0000256" key="10">
    <source>
        <dbReference type="ARBA" id="ARBA00022777"/>
    </source>
</evidence>
<dbReference type="SUPFAM" id="SSF53067">
    <property type="entry name" value="Actin-like ATPase domain"/>
    <property type="match status" value="2"/>
</dbReference>
<organism evidence="17 18">
    <name type="scientific">Anaerorhabdus furcosa</name>
    <dbReference type="NCBI Taxonomy" id="118967"/>
    <lineage>
        <taxon>Bacteria</taxon>
        <taxon>Bacillati</taxon>
        <taxon>Bacillota</taxon>
        <taxon>Erysipelotrichia</taxon>
        <taxon>Erysipelotrichales</taxon>
        <taxon>Erysipelotrichaceae</taxon>
        <taxon>Anaerorhabdus</taxon>
    </lineage>
</organism>
<dbReference type="CDD" id="cd24015">
    <property type="entry name" value="ASKHA_NBD_PanK-III"/>
    <property type="match status" value="1"/>
</dbReference>
<dbReference type="Proteomes" id="UP000243297">
    <property type="component" value="Unassembled WGS sequence"/>
</dbReference>
<protein>
    <recommendedName>
        <fullName evidence="15 16">Type III pantothenate kinase</fullName>
        <ecNumber evidence="6 16">2.7.1.33</ecNumber>
    </recommendedName>
    <alternativeName>
        <fullName evidence="16">PanK-III</fullName>
    </alternativeName>
    <alternativeName>
        <fullName evidence="16">Pantothenic acid kinase</fullName>
    </alternativeName>
</protein>
<feature type="binding site" evidence="16">
    <location>
        <position position="184"/>
    </location>
    <ligand>
        <name>substrate</name>
    </ligand>
</feature>
<keyword evidence="11 16" id="KW-0067">ATP-binding</keyword>
<keyword evidence="12 16" id="KW-0630">Potassium</keyword>
<dbReference type="GO" id="GO:0004594">
    <property type="term" value="F:pantothenate kinase activity"/>
    <property type="evidence" value="ECO:0007669"/>
    <property type="project" value="UniProtKB-UniRule"/>
</dbReference>
<proteinExistence type="inferred from homology"/>
<evidence type="ECO:0000256" key="8">
    <source>
        <dbReference type="ARBA" id="ARBA00022679"/>
    </source>
</evidence>
<reference evidence="18" key="1">
    <citation type="submission" date="2017-02" db="EMBL/GenBank/DDBJ databases">
        <authorList>
            <person name="Varghese N."/>
            <person name="Submissions S."/>
        </authorList>
    </citation>
    <scope>NUCLEOTIDE SEQUENCE [LARGE SCALE GENOMIC DNA]</scope>
    <source>
        <strain evidence="18">ATCC 25662</strain>
    </source>
</reference>
<dbReference type="InterPro" id="IPR043129">
    <property type="entry name" value="ATPase_NBD"/>
</dbReference>
<feature type="binding site" evidence="16">
    <location>
        <position position="129"/>
    </location>
    <ligand>
        <name>K(+)</name>
        <dbReference type="ChEBI" id="CHEBI:29103"/>
    </ligand>
</feature>
<dbReference type="NCBIfam" id="NF009848">
    <property type="entry name" value="PRK13318.1-6"/>
    <property type="match status" value="1"/>
</dbReference>
<comment type="pathway">
    <text evidence="4 16">Cofactor biosynthesis; coenzyme A biosynthesis; CoA from (R)-pantothenate: step 1/5.</text>
</comment>
<gene>
    <name evidence="16" type="primary">coaX</name>
    <name evidence="17" type="ORF">SAMN02745191_0234</name>
</gene>
<evidence type="ECO:0000256" key="4">
    <source>
        <dbReference type="ARBA" id="ARBA00005225"/>
    </source>
</evidence>
<comment type="subcellular location">
    <subcellularLocation>
        <location evidence="3 16">Cytoplasm</location>
    </subcellularLocation>
</comment>
<keyword evidence="10 16" id="KW-0418">Kinase</keyword>
<dbReference type="UniPathway" id="UPA00241">
    <property type="reaction ID" value="UER00352"/>
</dbReference>
<dbReference type="Pfam" id="PF03309">
    <property type="entry name" value="Pan_kinase"/>
    <property type="match status" value="1"/>
</dbReference>
<dbReference type="PANTHER" id="PTHR34265:SF1">
    <property type="entry name" value="TYPE III PANTOTHENATE KINASE"/>
    <property type="match status" value="1"/>
</dbReference>
<dbReference type="Gene3D" id="3.30.420.40">
    <property type="match status" value="2"/>
</dbReference>
<dbReference type="GO" id="GO:0005737">
    <property type="term" value="C:cytoplasm"/>
    <property type="evidence" value="ECO:0007669"/>
    <property type="project" value="UniProtKB-SubCell"/>
</dbReference>
<accession>A0A1T4K191</accession>
<evidence type="ECO:0000313" key="17">
    <source>
        <dbReference type="EMBL" id="SJZ36174.1"/>
    </source>
</evidence>
<comment type="cofactor">
    <cofactor evidence="2">
        <name>K(+)</name>
        <dbReference type="ChEBI" id="CHEBI:29103"/>
    </cofactor>
</comment>
<comment type="catalytic activity">
    <reaction evidence="1 16">
        <text>(R)-pantothenate + ATP = (R)-4'-phosphopantothenate + ADP + H(+)</text>
        <dbReference type="Rhea" id="RHEA:16373"/>
        <dbReference type="ChEBI" id="CHEBI:10986"/>
        <dbReference type="ChEBI" id="CHEBI:15378"/>
        <dbReference type="ChEBI" id="CHEBI:29032"/>
        <dbReference type="ChEBI" id="CHEBI:30616"/>
        <dbReference type="ChEBI" id="CHEBI:456216"/>
        <dbReference type="EC" id="2.7.1.33"/>
    </reaction>
</comment>